<dbReference type="EMBL" id="BKCJ011840749">
    <property type="protein sequence ID" value="GFD57413.1"/>
    <property type="molecule type" value="Genomic_DNA"/>
</dbReference>
<proteinExistence type="predicted"/>
<name>A0A699XE23_TANCI</name>
<protein>
    <submittedName>
        <fullName evidence="1">Uncharacterized protein</fullName>
    </submittedName>
</protein>
<gene>
    <name evidence="1" type="ORF">Tci_929382</name>
</gene>
<dbReference type="AlphaFoldDB" id="A0A699XE23"/>
<organism evidence="1">
    <name type="scientific">Tanacetum cinerariifolium</name>
    <name type="common">Dalmatian daisy</name>
    <name type="synonym">Chrysanthemum cinerariifolium</name>
    <dbReference type="NCBI Taxonomy" id="118510"/>
    <lineage>
        <taxon>Eukaryota</taxon>
        <taxon>Viridiplantae</taxon>
        <taxon>Streptophyta</taxon>
        <taxon>Embryophyta</taxon>
        <taxon>Tracheophyta</taxon>
        <taxon>Spermatophyta</taxon>
        <taxon>Magnoliopsida</taxon>
        <taxon>eudicotyledons</taxon>
        <taxon>Gunneridae</taxon>
        <taxon>Pentapetalae</taxon>
        <taxon>asterids</taxon>
        <taxon>campanulids</taxon>
        <taxon>Asterales</taxon>
        <taxon>Asteraceae</taxon>
        <taxon>Asteroideae</taxon>
        <taxon>Anthemideae</taxon>
        <taxon>Anthemidinae</taxon>
        <taxon>Tanacetum</taxon>
    </lineage>
</organism>
<accession>A0A699XE23</accession>
<evidence type="ECO:0000313" key="1">
    <source>
        <dbReference type="EMBL" id="GFD57413.1"/>
    </source>
</evidence>
<reference evidence="1" key="1">
    <citation type="journal article" date="2019" name="Sci. Rep.">
        <title>Draft genome of Tanacetum cinerariifolium, the natural source of mosquito coil.</title>
        <authorList>
            <person name="Yamashiro T."/>
            <person name="Shiraishi A."/>
            <person name="Satake H."/>
            <person name="Nakayama K."/>
        </authorList>
    </citation>
    <scope>NUCLEOTIDE SEQUENCE</scope>
</reference>
<feature type="non-terminal residue" evidence="1">
    <location>
        <position position="1"/>
    </location>
</feature>
<comment type="caution">
    <text evidence="1">The sequence shown here is derived from an EMBL/GenBank/DDBJ whole genome shotgun (WGS) entry which is preliminary data.</text>
</comment>
<sequence length="81" mass="8865">ARLPWVSNLRETVETAAWALRWQTRSHALRSGASGPGLSEVLLESPPQYSRVTLSVPCQRSKAVFIARGCFDGGAVRSIRV</sequence>